<evidence type="ECO:0000313" key="1">
    <source>
        <dbReference type="EMBL" id="MET3749102.1"/>
    </source>
</evidence>
<proteinExistence type="predicted"/>
<keyword evidence="2" id="KW-1185">Reference proteome</keyword>
<name>A0ABV2M0R6_9FIRM</name>
<reference evidence="1 2" key="1">
    <citation type="submission" date="2024-06" db="EMBL/GenBank/DDBJ databases">
        <title>Genomic Encyclopedia of Type Strains, Phase IV (KMG-IV): sequencing the most valuable type-strain genomes for metagenomic binning, comparative biology and taxonomic classification.</title>
        <authorList>
            <person name="Goeker M."/>
        </authorList>
    </citation>
    <scope>NUCLEOTIDE SEQUENCE [LARGE SCALE GENOMIC DNA]</scope>
    <source>
        <strain evidence="1 2">DSM 29492</strain>
    </source>
</reference>
<protein>
    <submittedName>
        <fullName evidence="1">Uncharacterized protein</fullName>
    </submittedName>
</protein>
<evidence type="ECO:0000313" key="2">
    <source>
        <dbReference type="Proteomes" id="UP001549106"/>
    </source>
</evidence>
<comment type="caution">
    <text evidence="1">The sequence shown here is derived from an EMBL/GenBank/DDBJ whole genome shotgun (WGS) entry which is preliminary data.</text>
</comment>
<dbReference type="Proteomes" id="UP001549106">
    <property type="component" value="Unassembled WGS sequence"/>
</dbReference>
<accession>A0ABV2M0R6</accession>
<dbReference type="EMBL" id="JBEPMJ010000002">
    <property type="protein sequence ID" value="MET3749102.1"/>
    <property type="molecule type" value="Genomic_DNA"/>
</dbReference>
<gene>
    <name evidence="1" type="ORF">ABID24_000325</name>
</gene>
<sequence length="83" mass="9540">MYNQRFAYWDEIQFVCKKALKAGRKAGGVSLADVRVDIKTTIDEAMNSTAPEVQANFKKYFGKKRPTPEKYIYTITKKTTVKL</sequence>
<organism evidence="1 2">
    <name type="scientific">Blautia caecimuris</name>
    <dbReference type="NCBI Taxonomy" id="1796615"/>
    <lineage>
        <taxon>Bacteria</taxon>
        <taxon>Bacillati</taxon>
        <taxon>Bacillota</taxon>
        <taxon>Clostridia</taxon>
        <taxon>Lachnospirales</taxon>
        <taxon>Lachnospiraceae</taxon>
        <taxon>Blautia</taxon>
    </lineage>
</organism>